<feature type="region of interest" description="Disordered" evidence="1">
    <location>
        <begin position="198"/>
        <end position="236"/>
    </location>
</feature>
<comment type="caution">
    <text evidence="2">The sequence shown here is derived from an EMBL/GenBank/DDBJ whole genome shotgun (WGS) entry which is preliminary data.</text>
</comment>
<evidence type="ECO:0000313" key="2">
    <source>
        <dbReference type="EMBL" id="OXA45663.1"/>
    </source>
</evidence>
<dbReference type="AlphaFoldDB" id="A0A226DKA8"/>
<dbReference type="Pfam" id="PF00634">
    <property type="entry name" value="BRCA2"/>
    <property type="match status" value="2"/>
</dbReference>
<feature type="compositionally biased region" description="Polar residues" evidence="1">
    <location>
        <begin position="371"/>
        <end position="385"/>
    </location>
</feature>
<keyword evidence="3" id="KW-1185">Reference proteome</keyword>
<evidence type="ECO:0000256" key="1">
    <source>
        <dbReference type="SAM" id="MobiDB-lite"/>
    </source>
</evidence>
<feature type="compositionally biased region" description="Polar residues" evidence="1">
    <location>
        <begin position="339"/>
        <end position="360"/>
    </location>
</feature>
<name>A0A226DKA8_FOLCA</name>
<feature type="region of interest" description="Disordered" evidence="1">
    <location>
        <begin position="113"/>
        <end position="186"/>
    </location>
</feature>
<feature type="compositionally biased region" description="Low complexity" evidence="1">
    <location>
        <begin position="163"/>
        <end position="172"/>
    </location>
</feature>
<dbReference type="InterPro" id="IPR002093">
    <property type="entry name" value="BRCA2_repeat"/>
</dbReference>
<gene>
    <name evidence="2" type="ORF">Fcan01_19655</name>
</gene>
<evidence type="ECO:0000313" key="3">
    <source>
        <dbReference type="Proteomes" id="UP000198287"/>
    </source>
</evidence>
<proteinExistence type="predicted"/>
<sequence>MAGPVMQSTSNFKRTSLYLDIQEDDDSNESTGSSPLSPCVPVGDEYDEQQVVKRSKFDNVADESQALMQMNTALSQITSGNFKFNLGFTTASGKEVKISEEAMKKALSLNKEFESADTSRKSVPRKSLISSPMIVKASPGPSSVNSFMQQGSAHKKFKPPTRTPTASTSRGSPCPPLRVEPPSSETQEVMDCIEALMADENNDMDSDDGVVSSSPPLSPCFPRHDEQQESKLENEEGDGEVLMQLNSVLSKVTNGKFKFTLGFTTASGKEVKISEEAMKKALSLNKEFETADTSRKSLPRKTTISSPMIVKASPRPSSATIVKPSPGPSSATIAKPSLRPSSATIVKASPSATIAKSSPRPSSPMIAKTTPRPSSANSRIIQQGSAHKKFKPPTRIPVASTYRGSPRPPPRAEPPASETQEVMDCIKALMADDDDGF</sequence>
<accession>A0A226DKA8</accession>
<reference evidence="2 3" key="1">
    <citation type="submission" date="2015-12" db="EMBL/GenBank/DDBJ databases">
        <title>The genome of Folsomia candida.</title>
        <authorList>
            <person name="Faddeeva A."/>
            <person name="Derks M.F."/>
            <person name="Anvar Y."/>
            <person name="Smit S."/>
            <person name="Van Straalen N."/>
            <person name="Roelofs D."/>
        </authorList>
    </citation>
    <scope>NUCLEOTIDE SEQUENCE [LARGE SCALE GENOMIC DNA]</scope>
    <source>
        <strain evidence="2 3">VU population</strain>
        <tissue evidence="2">Whole body</tissue>
    </source>
</reference>
<dbReference type="PROSITE" id="PS50138">
    <property type="entry name" value="BRCA2_REPEAT"/>
    <property type="match status" value="2"/>
</dbReference>
<dbReference type="EMBL" id="LNIX01000017">
    <property type="protein sequence ID" value="OXA45663.1"/>
    <property type="molecule type" value="Genomic_DNA"/>
</dbReference>
<organism evidence="2 3">
    <name type="scientific">Folsomia candida</name>
    <name type="common">Springtail</name>
    <dbReference type="NCBI Taxonomy" id="158441"/>
    <lineage>
        <taxon>Eukaryota</taxon>
        <taxon>Metazoa</taxon>
        <taxon>Ecdysozoa</taxon>
        <taxon>Arthropoda</taxon>
        <taxon>Hexapoda</taxon>
        <taxon>Collembola</taxon>
        <taxon>Entomobryomorpha</taxon>
        <taxon>Isotomoidea</taxon>
        <taxon>Isotomidae</taxon>
        <taxon>Proisotominae</taxon>
        <taxon>Folsomia</taxon>
    </lineage>
</organism>
<feature type="region of interest" description="Disordered" evidence="1">
    <location>
        <begin position="285"/>
        <end position="420"/>
    </location>
</feature>
<feature type="compositionally biased region" description="Basic and acidic residues" evidence="1">
    <location>
        <begin position="286"/>
        <end position="295"/>
    </location>
</feature>
<dbReference type="Proteomes" id="UP000198287">
    <property type="component" value="Unassembled WGS sequence"/>
</dbReference>
<feature type="compositionally biased region" description="Polar residues" evidence="1">
    <location>
        <begin position="140"/>
        <end position="152"/>
    </location>
</feature>
<feature type="region of interest" description="Disordered" evidence="1">
    <location>
        <begin position="16"/>
        <end position="44"/>
    </location>
</feature>
<protein>
    <submittedName>
        <fullName evidence="2">Uncharacterized protein</fullName>
    </submittedName>
</protein>
<feature type="compositionally biased region" description="Basic and acidic residues" evidence="1">
    <location>
        <begin position="222"/>
        <end position="234"/>
    </location>
</feature>